<dbReference type="GO" id="GO:0032993">
    <property type="term" value="C:protein-DNA complex"/>
    <property type="evidence" value="ECO:0007669"/>
    <property type="project" value="TreeGrafter"/>
</dbReference>
<dbReference type="PROSITE" id="PS50110">
    <property type="entry name" value="RESPONSE_REGULATORY"/>
    <property type="match status" value="1"/>
</dbReference>
<dbReference type="EMBL" id="LAZR01000461">
    <property type="protein sequence ID" value="KKN67971.1"/>
    <property type="molecule type" value="Genomic_DNA"/>
</dbReference>
<comment type="caution">
    <text evidence="7">The sequence shown here is derived from an EMBL/GenBank/DDBJ whole genome shotgun (WGS) entry which is preliminary data.</text>
</comment>
<dbReference type="CDD" id="cd00156">
    <property type="entry name" value="REC"/>
    <property type="match status" value="1"/>
</dbReference>
<evidence type="ECO:0000256" key="4">
    <source>
        <dbReference type="ARBA" id="ARBA00023125"/>
    </source>
</evidence>
<dbReference type="AlphaFoldDB" id="A0A0F9V384"/>
<dbReference type="GO" id="GO:0006355">
    <property type="term" value="P:regulation of DNA-templated transcription"/>
    <property type="evidence" value="ECO:0007669"/>
    <property type="project" value="TreeGrafter"/>
</dbReference>
<evidence type="ECO:0000259" key="6">
    <source>
        <dbReference type="PROSITE" id="PS50110"/>
    </source>
</evidence>
<dbReference type="Pfam" id="PF00072">
    <property type="entry name" value="Response_reg"/>
    <property type="match status" value="1"/>
</dbReference>
<gene>
    <name evidence="7" type="ORF">LCGC14_0456090</name>
</gene>
<feature type="domain" description="Response regulatory" evidence="6">
    <location>
        <begin position="2"/>
        <end position="121"/>
    </location>
</feature>
<dbReference type="PANTHER" id="PTHR48111">
    <property type="entry name" value="REGULATOR OF RPOS"/>
    <property type="match status" value="1"/>
</dbReference>
<keyword evidence="5" id="KW-0804">Transcription</keyword>
<keyword evidence="3" id="KW-0805">Transcription regulation</keyword>
<dbReference type="InterPro" id="IPR039420">
    <property type="entry name" value="WalR-like"/>
</dbReference>
<protein>
    <recommendedName>
        <fullName evidence="6">Response regulatory domain-containing protein</fullName>
    </recommendedName>
</protein>
<evidence type="ECO:0000256" key="3">
    <source>
        <dbReference type="ARBA" id="ARBA00023015"/>
    </source>
</evidence>
<dbReference type="GO" id="GO:0000976">
    <property type="term" value="F:transcription cis-regulatory region binding"/>
    <property type="evidence" value="ECO:0007669"/>
    <property type="project" value="TreeGrafter"/>
</dbReference>
<name>A0A0F9V384_9ZZZZ</name>
<accession>A0A0F9V384</accession>
<keyword evidence="4" id="KW-0238">DNA-binding</keyword>
<evidence type="ECO:0000256" key="2">
    <source>
        <dbReference type="ARBA" id="ARBA00023012"/>
    </source>
</evidence>
<evidence type="ECO:0000256" key="1">
    <source>
        <dbReference type="ARBA" id="ARBA00022553"/>
    </source>
</evidence>
<dbReference type="SMART" id="SM00448">
    <property type="entry name" value="REC"/>
    <property type="match status" value="1"/>
</dbReference>
<dbReference type="InterPro" id="IPR001789">
    <property type="entry name" value="Sig_transdc_resp-reg_receiver"/>
</dbReference>
<dbReference type="GO" id="GO:0005829">
    <property type="term" value="C:cytosol"/>
    <property type="evidence" value="ECO:0007669"/>
    <property type="project" value="TreeGrafter"/>
</dbReference>
<dbReference type="InterPro" id="IPR011006">
    <property type="entry name" value="CheY-like_superfamily"/>
</dbReference>
<evidence type="ECO:0000313" key="7">
    <source>
        <dbReference type="EMBL" id="KKN67971.1"/>
    </source>
</evidence>
<dbReference type="SUPFAM" id="SSF52172">
    <property type="entry name" value="CheY-like"/>
    <property type="match status" value="1"/>
</dbReference>
<keyword evidence="2" id="KW-0902">Two-component regulatory system</keyword>
<proteinExistence type="predicted"/>
<dbReference type="Gene3D" id="3.40.50.2300">
    <property type="match status" value="1"/>
</dbReference>
<dbReference type="GO" id="GO:0000156">
    <property type="term" value="F:phosphorelay response regulator activity"/>
    <property type="evidence" value="ECO:0007669"/>
    <property type="project" value="TreeGrafter"/>
</dbReference>
<dbReference type="PANTHER" id="PTHR48111:SF1">
    <property type="entry name" value="TWO-COMPONENT RESPONSE REGULATOR ORR33"/>
    <property type="match status" value="1"/>
</dbReference>
<reference evidence="7" key="1">
    <citation type="journal article" date="2015" name="Nature">
        <title>Complex archaea that bridge the gap between prokaryotes and eukaryotes.</title>
        <authorList>
            <person name="Spang A."/>
            <person name="Saw J.H."/>
            <person name="Jorgensen S.L."/>
            <person name="Zaremba-Niedzwiedzka K."/>
            <person name="Martijn J."/>
            <person name="Lind A.E."/>
            <person name="van Eijk R."/>
            <person name="Schleper C."/>
            <person name="Guy L."/>
            <person name="Ettema T.J."/>
        </authorList>
    </citation>
    <scope>NUCLEOTIDE SEQUENCE</scope>
</reference>
<keyword evidence="1" id="KW-0597">Phosphoprotein</keyword>
<sequence>MRILAVEDNQDLRNLLEEYLRTQDHEYVRTAASGKEALEVIHGAPVIFDCLLLDIQMPEMTGIELISHIRKIEGYEFVPIIMLTGVKNNESIAKAFVAGAWDYIVKPFEFFDLEARIHGAELRNAEYVRHLRRPHESPNQENFDILKELALDRALVPSELSESGLVPQDAFENCIMRMQSEFGGGMQIAVIVLQDFAKVLSSIPEGQRVNFSVSLARKLTDALSSLNLIVTYRSNGAFAALSPALKTQSNLNIVDVATAAIQSATEDFSASGITVKIDYCRTKAFSTSSDTIVVLDQLASSLGAIPA</sequence>
<organism evidence="7">
    <name type="scientific">marine sediment metagenome</name>
    <dbReference type="NCBI Taxonomy" id="412755"/>
    <lineage>
        <taxon>unclassified sequences</taxon>
        <taxon>metagenomes</taxon>
        <taxon>ecological metagenomes</taxon>
    </lineage>
</organism>
<evidence type="ECO:0000256" key="5">
    <source>
        <dbReference type="ARBA" id="ARBA00023163"/>
    </source>
</evidence>